<dbReference type="EMBL" id="GBXM01043471">
    <property type="protein sequence ID" value="JAH65106.1"/>
    <property type="molecule type" value="Transcribed_RNA"/>
</dbReference>
<proteinExistence type="predicted"/>
<dbReference type="AlphaFoldDB" id="A0A0E9UH91"/>
<organism evidence="1">
    <name type="scientific">Anguilla anguilla</name>
    <name type="common">European freshwater eel</name>
    <name type="synonym">Muraena anguilla</name>
    <dbReference type="NCBI Taxonomy" id="7936"/>
    <lineage>
        <taxon>Eukaryota</taxon>
        <taxon>Metazoa</taxon>
        <taxon>Chordata</taxon>
        <taxon>Craniata</taxon>
        <taxon>Vertebrata</taxon>
        <taxon>Euteleostomi</taxon>
        <taxon>Actinopterygii</taxon>
        <taxon>Neopterygii</taxon>
        <taxon>Teleostei</taxon>
        <taxon>Anguilliformes</taxon>
        <taxon>Anguillidae</taxon>
        <taxon>Anguilla</taxon>
    </lineage>
</organism>
<evidence type="ECO:0000313" key="1">
    <source>
        <dbReference type="EMBL" id="JAH65106.1"/>
    </source>
</evidence>
<sequence>MDIKIKGYIKNLFKTTTEKPCQRPLIKMYKLSLIMRPGDQASHCKDPELMW</sequence>
<reference evidence="1" key="1">
    <citation type="submission" date="2014-11" db="EMBL/GenBank/DDBJ databases">
        <authorList>
            <person name="Amaro Gonzalez C."/>
        </authorList>
    </citation>
    <scope>NUCLEOTIDE SEQUENCE</scope>
</reference>
<reference evidence="1" key="2">
    <citation type="journal article" date="2015" name="Fish Shellfish Immunol.">
        <title>Early steps in the European eel (Anguilla anguilla)-Vibrio vulnificus interaction in the gills: Role of the RtxA13 toxin.</title>
        <authorList>
            <person name="Callol A."/>
            <person name="Pajuelo D."/>
            <person name="Ebbesson L."/>
            <person name="Teles M."/>
            <person name="MacKenzie S."/>
            <person name="Amaro C."/>
        </authorList>
    </citation>
    <scope>NUCLEOTIDE SEQUENCE</scope>
</reference>
<name>A0A0E9UH91_ANGAN</name>
<accession>A0A0E9UH91</accession>
<protein>
    <submittedName>
        <fullName evidence="1">Uncharacterized protein</fullName>
    </submittedName>
</protein>